<keyword evidence="11 15" id="KW-0408">Iron</keyword>
<keyword evidence="10 16" id="KW-0560">Oxidoreductase</keyword>
<dbReference type="EC" id="1.14.14.1" evidence="5"/>
<evidence type="ECO:0000256" key="4">
    <source>
        <dbReference type="ARBA" id="ARBA00010617"/>
    </source>
</evidence>
<dbReference type="FunFam" id="1.10.630.10:FF:000182">
    <property type="entry name" value="Cytochrome P450 3A4"/>
    <property type="match status" value="1"/>
</dbReference>
<dbReference type="GO" id="GO:0005506">
    <property type="term" value="F:iron ion binding"/>
    <property type="evidence" value="ECO:0007669"/>
    <property type="project" value="InterPro"/>
</dbReference>
<dbReference type="PANTHER" id="PTHR24292">
    <property type="entry name" value="CYTOCHROME P450"/>
    <property type="match status" value="1"/>
</dbReference>
<dbReference type="GO" id="GO:0016712">
    <property type="term" value="F:oxidoreductase activity, acting on paired donors, with incorporation or reduction of molecular oxygen, reduced flavin or flavoprotein as one donor, and incorporation of one atom of oxygen"/>
    <property type="evidence" value="ECO:0007669"/>
    <property type="project" value="UniProtKB-EC"/>
</dbReference>
<reference evidence="17 18" key="1">
    <citation type="submission" date="2020-04" db="EMBL/GenBank/DDBJ databases">
        <authorList>
            <person name="Wallbank WR R."/>
            <person name="Pardo Diaz C."/>
            <person name="Kozak K."/>
            <person name="Martin S."/>
            <person name="Jiggins C."/>
            <person name="Moest M."/>
            <person name="Warren A I."/>
            <person name="Byers J.R.P. K."/>
            <person name="Montejo-Kovacevich G."/>
            <person name="Yen C E."/>
        </authorList>
    </citation>
    <scope>NUCLEOTIDE SEQUENCE [LARGE SCALE GENOMIC DNA]</scope>
</reference>
<keyword evidence="7 15" id="KW-0479">Metal-binding</keyword>
<dbReference type="AlphaFoldDB" id="A0A8S0YNX2"/>
<accession>A0A8S0YNX2</accession>
<dbReference type="GO" id="GO:0005789">
    <property type="term" value="C:endoplasmic reticulum membrane"/>
    <property type="evidence" value="ECO:0007669"/>
    <property type="project" value="UniProtKB-SubCell"/>
</dbReference>
<protein>
    <recommendedName>
        <fullName evidence="5">unspecific monooxygenase</fullName>
        <ecNumber evidence="5">1.14.14.1</ecNumber>
    </recommendedName>
</protein>
<evidence type="ECO:0000256" key="2">
    <source>
        <dbReference type="ARBA" id="ARBA00004174"/>
    </source>
</evidence>
<dbReference type="InterPro" id="IPR001128">
    <property type="entry name" value="Cyt_P450"/>
</dbReference>
<evidence type="ECO:0000256" key="10">
    <source>
        <dbReference type="ARBA" id="ARBA00023002"/>
    </source>
</evidence>
<evidence type="ECO:0000256" key="8">
    <source>
        <dbReference type="ARBA" id="ARBA00022824"/>
    </source>
</evidence>
<evidence type="ECO:0000256" key="9">
    <source>
        <dbReference type="ARBA" id="ARBA00022848"/>
    </source>
</evidence>
<evidence type="ECO:0000256" key="14">
    <source>
        <dbReference type="ARBA" id="ARBA00047827"/>
    </source>
</evidence>
<dbReference type="SUPFAM" id="SSF48264">
    <property type="entry name" value="Cytochrome P450"/>
    <property type="match status" value="1"/>
</dbReference>
<evidence type="ECO:0000313" key="18">
    <source>
        <dbReference type="Proteomes" id="UP000494256"/>
    </source>
</evidence>
<dbReference type="EMBL" id="CADEBD010000042">
    <property type="protein sequence ID" value="CAB3220927.1"/>
    <property type="molecule type" value="Genomic_DNA"/>
</dbReference>
<dbReference type="Pfam" id="PF00067">
    <property type="entry name" value="p450"/>
    <property type="match status" value="1"/>
</dbReference>
<feature type="binding site" description="axial binding residue" evidence="15">
    <location>
        <position position="442"/>
    </location>
    <ligand>
        <name>heme</name>
        <dbReference type="ChEBI" id="CHEBI:30413"/>
    </ligand>
    <ligandPart>
        <name>Fe</name>
        <dbReference type="ChEBI" id="CHEBI:18248"/>
    </ligandPart>
</feature>
<dbReference type="PANTHER" id="PTHR24292:SF54">
    <property type="entry name" value="CYP9F3-RELATED"/>
    <property type="match status" value="1"/>
</dbReference>
<dbReference type="InterPro" id="IPR017972">
    <property type="entry name" value="Cyt_P450_CS"/>
</dbReference>
<dbReference type="PROSITE" id="PS00086">
    <property type="entry name" value="CYTOCHROME_P450"/>
    <property type="match status" value="1"/>
</dbReference>
<comment type="subcellular location">
    <subcellularLocation>
        <location evidence="3">Endoplasmic reticulum membrane</location>
        <topology evidence="3">Peripheral membrane protein</topology>
    </subcellularLocation>
    <subcellularLocation>
        <location evidence="2">Microsome membrane</location>
        <topology evidence="2">Peripheral membrane protein</topology>
    </subcellularLocation>
</comment>
<dbReference type="Proteomes" id="UP000494256">
    <property type="component" value="Unassembled WGS sequence"/>
</dbReference>
<evidence type="ECO:0000256" key="11">
    <source>
        <dbReference type="ARBA" id="ARBA00023004"/>
    </source>
</evidence>
<dbReference type="OrthoDB" id="8115566at2759"/>
<evidence type="ECO:0000256" key="15">
    <source>
        <dbReference type="PIRSR" id="PIRSR602401-1"/>
    </source>
</evidence>
<evidence type="ECO:0000256" key="13">
    <source>
        <dbReference type="ARBA" id="ARBA00023136"/>
    </source>
</evidence>
<comment type="catalytic activity">
    <reaction evidence="14">
        <text>an organic molecule + reduced [NADPH--hemoprotein reductase] + O2 = an alcohol + oxidized [NADPH--hemoprotein reductase] + H2O + H(+)</text>
        <dbReference type="Rhea" id="RHEA:17149"/>
        <dbReference type="Rhea" id="RHEA-COMP:11964"/>
        <dbReference type="Rhea" id="RHEA-COMP:11965"/>
        <dbReference type="ChEBI" id="CHEBI:15377"/>
        <dbReference type="ChEBI" id="CHEBI:15378"/>
        <dbReference type="ChEBI" id="CHEBI:15379"/>
        <dbReference type="ChEBI" id="CHEBI:30879"/>
        <dbReference type="ChEBI" id="CHEBI:57618"/>
        <dbReference type="ChEBI" id="CHEBI:58210"/>
        <dbReference type="ChEBI" id="CHEBI:142491"/>
        <dbReference type="EC" id="1.14.14.1"/>
    </reaction>
</comment>
<name>A0A8S0YNX2_ARCPL</name>
<evidence type="ECO:0000256" key="1">
    <source>
        <dbReference type="ARBA" id="ARBA00001971"/>
    </source>
</evidence>
<dbReference type="GO" id="GO:0020037">
    <property type="term" value="F:heme binding"/>
    <property type="evidence" value="ECO:0007669"/>
    <property type="project" value="InterPro"/>
</dbReference>
<keyword evidence="13" id="KW-0472">Membrane</keyword>
<evidence type="ECO:0000256" key="12">
    <source>
        <dbReference type="ARBA" id="ARBA00023033"/>
    </source>
</evidence>
<comment type="caution">
    <text evidence="17">The sequence shown here is derived from an EMBL/GenBank/DDBJ whole genome shotgun (WGS) entry which is preliminary data.</text>
</comment>
<proteinExistence type="inferred from homology"/>
<comment type="cofactor">
    <cofactor evidence="1 15">
        <name>heme</name>
        <dbReference type="ChEBI" id="CHEBI:30413"/>
    </cofactor>
</comment>
<keyword evidence="8" id="KW-0256">Endoplasmic reticulum</keyword>
<keyword evidence="6 15" id="KW-0349">Heme</keyword>
<evidence type="ECO:0000256" key="7">
    <source>
        <dbReference type="ARBA" id="ARBA00022723"/>
    </source>
</evidence>
<evidence type="ECO:0000256" key="3">
    <source>
        <dbReference type="ARBA" id="ARBA00004406"/>
    </source>
</evidence>
<sequence length="499" mass="58009">MYWSILSTVLVFALYFYFTRTLKYWKHKNVKGPKPIPVFGNFKDVALRRKAKVTLYNEIYKQYPEEKVVGLYQMTSPTLLIRDLDIVKQVLIKDFNLFPDRGMYFSKKGLGENIIHCDAETWKILRNQFTVLFTSSKFKKMFQILDDRGDKFANYVKFFTKNQTEQDVFNLVFKYGVSTSIVTAFGLDVDTFKNESDWFDILDKSFINSYLLELDLLFPGLLTKMNLSITIGETKNICHQILKTCLNKENTCYKTNVLNVKDVLNNLRSDNKNAEQMNKESNPTIEITDDLLAGQVWAFHMAGYINNTLSMTYTLYHLARNQDIQDKLRKEIHEVMKKCNGTLTYELLKEMKYLKMVFYETLRINPPTHALTRHLRESLKLEGMDLTIDKGSTVVMCPYAIQHDEKYYPEPEKFNPERFSSENAKQQHPCAFLSFGGGPRGCFAPQYAQLQFGVGISKLLNKFRVETSRNTCSQLTYDPYHVLVKPAPAVLLKFIALDM</sequence>
<dbReference type="Gene3D" id="1.10.630.10">
    <property type="entry name" value="Cytochrome P450"/>
    <property type="match status" value="1"/>
</dbReference>
<dbReference type="InterPro" id="IPR002401">
    <property type="entry name" value="Cyt_P450_E_grp-I"/>
</dbReference>
<evidence type="ECO:0000256" key="5">
    <source>
        <dbReference type="ARBA" id="ARBA00012109"/>
    </source>
</evidence>
<dbReference type="PRINTS" id="PR00463">
    <property type="entry name" value="EP450I"/>
</dbReference>
<keyword evidence="12 16" id="KW-0503">Monooxygenase</keyword>
<keyword evidence="9" id="KW-0492">Microsome</keyword>
<organism evidence="17 18">
    <name type="scientific">Arctia plantaginis</name>
    <name type="common">Wood tiger moth</name>
    <name type="synonym">Phalaena plantaginis</name>
    <dbReference type="NCBI Taxonomy" id="874455"/>
    <lineage>
        <taxon>Eukaryota</taxon>
        <taxon>Metazoa</taxon>
        <taxon>Ecdysozoa</taxon>
        <taxon>Arthropoda</taxon>
        <taxon>Hexapoda</taxon>
        <taxon>Insecta</taxon>
        <taxon>Pterygota</taxon>
        <taxon>Neoptera</taxon>
        <taxon>Endopterygota</taxon>
        <taxon>Lepidoptera</taxon>
        <taxon>Glossata</taxon>
        <taxon>Ditrysia</taxon>
        <taxon>Noctuoidea</taxon>
        <taxon>Erebidae</taxon>
        <taxon>Arctiinae</taxon>
        <taxon>Arctia</taxon>
    </lineage>
</organism>
<comment type="similarity">
    <text evidence="4 16">Belongs to the cytochrome P450 family.</text>
</comment>
<evidence type="ECO:0000256" key="6">
    <source>
        <dbReference type="ARBA" id="ARBA00022617"/>
    </source>
</evidence>
<evidence type="ECO:0000256" key="16">
    <source>
        <dbReference type="RuleBase" id="RU000461"/>
    </source>
</evidence>
<dbReference type="InterPro" id="IPR050476">
    <property type="entry name" value="Insect_CytP450_Detox"/>
</dbReference>
<dbReference type="CDD" id="cd11056">
    <property type="entry name" value="CYP6-like"/>
    <property type="match status" value="1"/>
</dbReference>
<gene>
    <name evidence="17" type="ORF">APLA_LOCUS550</name>
</gene>
<evidence type="ECO:0000313" key="17">
    <source>
        <dbReference type="EMBL" id="CAB3220927.1"/>
    </source>
</evidence>
<dbReference type="InterPro" id="IPR036396">
    <property type="entry name" value="Cyt_P450_sf"/>
</dbReference>